<evidence type="ECO:0000259" key="6">
    <source>
        <dbReference type="Pfam" id="PF23559"/>
    </source>
</evidence>
<dbReference type="InterPro" id="IPR058922">
    <property type="entry name" value="WHD_DRP"/>
</dbReference>
<dbReference type="InterPro" id="IPR044974">
    <property type="entry name" value="Disease_R_plants"/>
</dbReference>
<dbReference type="InterPro" id="IPR041118">
    <property type="entry name" value="Rx_N"/>
</dbReference>
<dbReference type="OrthoDB" id="6161812at2759"/>
<organism evidence="9">
    <name type="scientific">Arabidopsis lyrata subsp. lyrata</name>
    <name type="common">Lyre-leaved rock-cress</name>
    <dbReference type="NCBI Taxonomy" id="81972"/>
    <lineage>
        <taxon>Eukaryota</taxon>
        <taxon>Viridiplantae</taxon>
        <taxon>Streptophyta</taxon>
        <taxon>Embryophyta</taxon>
        <taxon>Tracheophyta</taxon>
        <taxon>Spermatophyta</taxon>
        <taxon>Magnoliopsida</taxon>
        <taxon>eudicotyledons</taxon>
        <taxon>Gunneridae</taxon>
        <taxon>Pentapetalae</taxon>
        <taxon>rosids</taxon>
        <taxon>malvids</taxon>
        <taxon>Brassicales</taxon>
        <taxon>Brassicaceae</taxon>
        <taxon>Camelineae</taxon>
        <taxon>Arabidopsis</taxon>
    </lineage>
</organism>
<reference evidence="9" key="1">
    <citation type="journal article" date="2011" name="Nat. Genet.">
        <title>The Arabidopsis lyrata genome sequence and the basis of rapid genome size change.</title>
        <authorList>
            <person name="Hu T.T."/>
            <person name="Pattyn P."/>
            <person name="Bakker E.G."/>
            <person name="Cao J."/>
            <person name="Cheng J.-F."/>
            <person name="Clark R.M."/>
            <person name="Fahlgren N."/>
            <person name="Fawcett J.A."/>
            <person name="Grimwood J."/>
            <person name="Gundlach H."/>
            <person name="Haberer G."/>
            <person name="Hollister J.D."/>
            <person name="Ossowski S."/>
            <person name="Ottilar R.P."/>
            <person name="Salamov A.A."/>
            <person name="Schneeberger K."/>
            <person name="Spannagl M."/>
            <person name="Wang X."/>
            <person name="Yang L."/>
            <person name="Nasrallah M.E."/>
            <person name="Bergelson J."/>
            <person name="Carrington J.C."/>
            <person name="Gaut B.S."/>
            <person name="Schmutz J."/>
            <person name="Mayer K.F.X."/>
            <person name="Van de Peer Y."/>
            <person name="Grigoriev I.V."/>
            <person name="Nordborg M."/>
            <person name="Weigel D."/>
            <person name="Guo Y.-L."/>
        </authorList>
    </citation>
    <scope>NUCLEOTIDE SEQUENCE [LARGE SCALE GENOMIC DNA]</scope>
    <source>
        <strain evidence="9">cv. MN47</strain>
    </source>
</reference>
<dbReference type="Pfam" id="PF23598">
    <property type="entry name" value="LRR_14"/>
    <property type="match status" value="1"/>
</dbReference>
<keyword evidence="9" id="KW-1185">Reference proteome</keyword>
<dbReference type="Proteomes" id="UP000008694">
    <property type="component" value="Unassembled WGS sequence"/>
</dbReference>
<dbReference type="SUPFAM" id="SSF52058">
    <property type="entry name" value="L domain-like"/>
    <property type="match status" value="1"/>
</dbReference>
<dbReference type="HOGENOM" id="CLU_000837_25_4_1"/>
<proteinExistence type="predicted"/>
<dbReference type="InterPro" id="IPR002182">
    <property type="entry name" value="NB-ARC"/>
</dbReference>
<dbReference type="PANTHER" id="PTHR23155">
    <property type="entry name" value="DISEASE RESISTANCE PROTEIN RP"/>
    <property type="match status" value="1"/>
</dbReference>
<dbReference type="eggNOG" id="KOG4658">
    <property type="taxonomic scope" value="Eukaryota"/>
</dbReference>
<dbReference type="InterPro" id="IPR038005">
    <property type="entry name" value="RX-like_CC"/>
</dbReference>
<dbReference type="Pfam" id="PF23559">
    <property type="entry name" value="WHD_DRP"/>
    <property type="match status" value="1"/>
</dbReference>
<feature type="domain" description="Disease resistance protein winged helix" evidence="6">
    <location>
        <begin position="468"/>
        <end position="539"/>
    </location>
</feature>
<feature type="domain" description="NB-ARC" evidence="4">
    <location>
        <begin position="327"/>
        <end position="374"/>
    </location>
</feature>
<evidence type="ECO:0000259" key="4">
    <source>
        <dbReference type="Pfam" id="PF00931"/>
    </source>
</evidence>
<accession>D7KY60</accession>
<dbReference type="InterPro" id="IPR032675">
    <property type="entry name" value="LRR_dom_sf"/>
</dbReference>
<dbReference type="InterPro" id="IPR042197">
    <property type="entry name" value="Apaf_helical"/>
</dbReference>
<dbReference type="Pfam" id="PF18052">
    <property type="entry name" value="Rx_N"/>
    <property type="match status" value="1"/>
</dbReference>
<dbReference type="Gene3D" id="1.10.8.430">
    <property type="entry name" value="Helical domain of apoptotic protease-activating factors"/>
    <property type="match status" value="1"/>
</dbReference>
<dbReference type="CDD" id="cd14798">
    <property type="entry name" value="RX-CC_like"/>
    <property type="match status" value="1"/>
</dbReference>
<feature type="domain" description="NB-ARC" evidence="4">
    <location>
        <begin position="168"/>
        <end position="294"/>
    </location>
</feature>
<dbReference type="GO" id="GO:0098542">
    <property type="term" value="P:defense response to other organism"/>
    <property type="evidence" value="ECO:0007669"/>
    <property type="project" value="TreeGrafter"/>
</dbReference>
<feature type="domain" description="Disease resistance N-terminal" evidence="5">
    <location>
        <begin position="7"/>
        <end position="90"/>
    </location>
</feature>
<dbReference type="GO" id="GO:0043531">
    <property type="term" value="F:ADP binding"/>
    <property type="evidence" value="ECO:0007669"/>
    <property type="project" value="InterPro"/>
</dbReference>
<keyword evidence="3" id="KW-0611">Plant defense</keyword>
<evidence type="ECO:0000256" key="1">
    <source>
        <dbReference type="ARBA" id="ARBA00022737"/>
    </source>
</evidence>
<dbReference type="Gramene" id="Al_scaffold_0002_658">
    <property type="protein sequence ID" value="Al_scaffold_0002_658"/>
    <property type="gene ID" value="Al_scaffold_0002_658"/>
</dbReference>
<dbReference type="Gene3D" id="3.40.50.300">
    <property type="entry name" value="P-loop containing nucleotide triphosphate hydrolases"/>
    <property type="match status" value="1"/>
</dbReference>
<evidence type="ECO:0000259" key="5">
    <source>
        <dbReference type="Pfam" id="PF18052"/>
    </source>
</evidence>
<dbReference type="EMBL" id="GL348714">
    <property type="protein sequence ID" value="EFH62951.1"/>
    <property type="molecule type" value="Genomic_DNA"/>
</dbReference>
<dbReference type="SUPFAM" id="SSF52540">
    <property type="entry name" value="P-loop containing nucleoside triphosphate hydrolases"/>
    <property type="match status" value="1"/>
</dbReference>
<keyword evidence="2" id="KW-0547">Nucleotide-binding</keyword>
<protein>
    <submittedName>
        <fullName evidence="8">Predicted protein</fullName>
    </submittedName>
</protein>
<keyword evidence="1" id="KW-0677">Repeat</keyword>
<evidence type="ECO:0000313" key="8">
    <source>
        <dbReference type="EMBL" id="EFH62951.1"/>
    </source>
</evidence>
<evidence type="ECO:0000256" key="3">
    <source>
        <dbReference type="ARBA" id="ARBA00022821"/>
    </source>
</evidence>
<dbReference type="FunFam" id="3.40.50.300:FF:001091">
    <property type="entry name" value="Probable disease resistance protein At1g61300"/>
    <property type="match status" value="1"/>
</dbReference>
<dbReference type="FunFam" id="1.10.8.430:FF:000003">
    <property type="entry name" value="Probable disease resistance protein At5g66910"/>
    <property type="match status" value="1"/>
</dbReference>
<gene>
    <name evidence="8" type="ORF">ARALYDRAFT_675508</name>
</gene>
<dbReference type="PANTHER" id="PTHR23155:SF1185">
    <property type="entry name" value="DISEASE RESISTANCE RPP8-LIKE PROTEIN 3-RELATED"/>
    <property type="match status" value="1"/>
</dbReference>
<dbReference type="Gene3D" id="1.10.10.10">
    <property type="entry name" value="Winged helix-like DNA-binding domain superfamily/Winged helix DNA-binding domain"/>
    <property type="match status" value="1"/>
</dbReference>
<sequence length="944" mass="108522">MVGDQIIAFGVQKLLELLSQEYEKFQGVNDQVTDLKRDLSLLSSFLKDADAKKHTSAVVKTCVHDINEIIYDAEDIIETFLLNEEIGKTSFGKRVRKFAFTIVDRGKVASNIGGISKRISKVIRTMKSFGVHEMIVDGSRYSHTLQERQREMRQEFARGYESNFVGLETKVKKLVGYFVEEDNIQVVSITGMGGVGKTTLARQVFHHEMVKHKFDGLAWVPVSQEFTRKHLWQTILRELKPHVEKNKILEMTESMLQDELFRFLESSKSLIVLDDIWKEEDWDRIKQIFPPGKGDLFMVLSKKKDDNKSYSLCTLCLEIMKGTYFFTGWKVLLTSRNESVAVRGDTTFINFKSQCLSTEESWTLLQLIAFPKKDASEFMVDEEMEEMGKEMIKHCGGLPLAIKVLGGFLAAKYTIHDWKRVFKDIGSGSMGRTNLNDDNNSLVYHVLSMSFEELPSYLKHCFLYLAYFPEDDEIDVSTLSYYWAAEGILKPRKYDGETIRDVGDSYIDELVRRNMVISERDSRTSRFETCKLHDTMRELCLLKAKEENFLQIAGTRSPIVDSQSPCRSRRLVCQSPTNLHVERDINNCKLRSLLIVLDFYGESWMLSGSSFKRLELLRVLDLYKAEFQGGKLPKDIGKLIHLKYLSLREAKVSHLPSSLGDLILLIYLNINVYIGIGNMESIIVPNVLMGMQELRYLALPTCMSKDTKLELSKLVNLETLEEFTTENINIEDLRGMVRLRTLVMTLTSDTTVETLYASIGGLRHLENLEVADHRFDSKEGLVLDFVHLKKLSLRMYMQGLPRIQHLPSNLTTISLDGCGLVDDPMPILEKLLHLYEVKLIYNSFCGRRMVCSGGGFPRLHKLRLCGLERLEEWIVEEGSIPFIHTVSIWGCQKLKQVPVELLFITSLNHLNMDKIWEERFLEGGEDYYKVLHIPCITFRATYDE</sequence>
<dbReference type="KEGG" id="aly:9324280"/>
<dbReference type="Gene3D" id="1.20.5.4130">
    <property type="match status" value="1"/>
</dbReference>
<feature type="domain" description="Disease resistance R13L4/SHOC-2-like LRR" evidence="7">
    <location>
        <begin position="605"/>
        <end position="912"/>
    </location>
</feature>
<dbReference type="InterPro" id="IPR027417">
    <property type="entry name" value="P-loop_NTPase"/>
</dbReference>
<dbReference type="FunFam" id="1.10.10.10:FF:000322">
    <property type="entry name" value="Probable disease resistance protein At1g63360"/>
    <property type="match status" value="1"/>
</dbReference>
<dbReference type="PRINTS" id="PR00364">
    <property type="entry name" value="DISEASERSIST"/>
</dbReference>
<dbReference type="AlphaFoldDB" id="D7KY60"/>
<dbReference type="InterPro" id="IPR036388">
    <property type="entry name" value="WH-like_DNA-bd_sf"/>
</dbReference>
<dbReference type="InterPro" id="IPR055414">
    <property type="entry name" value="LRR_R13L4/SHOC2-like"/>
</dbReference>
<dbReference type="Gene3D" id="3.80.10.10">
    <property type="entry name" value="Ribonuclease Inhibitor"/>
    <property type="match status" value="2"/>
</dbReference>
<evidence type="ECO:0000256" key="2">
    <source>
        <dbReference type="ARBA" id="ARBA00022741"/>
    </source>
</evidence>
<dbReference type="Pfam" id="PF00931">
    <property type="entry name" value="NB-ARC"/>
    <property type="match status" value="2"/>
</dbReference>
<evidence type="ECO:0000313" key="9">
    <source>
        <dbReference type="Proteomes" id="UP000008694"/>
    </source>
</evidence>
<name>D7KY60_ARALL</name>
<evidence type="ECO:0000259" key="7">
    <source>
        <dbReference type="Pfam" id="PF23598"/>
    </source>
</evidence>